<sequence>MNIRTNLNTVAITVTHLWQRGWPRRNIGQEIHLVYLGQDVSGVTWRQHRDNTRQPRTTGTSPDPLPFSNSHSFPSPQSPDSPHLVSSPDLHPSSNTLSLCPTLLSTYSPLALVHNPPHYVPPHSSQESCQEQVPSLNCHQLPKPAFSPGVSLTQTYPPPPSSLPISPTINPSLTTGSLPSSLPDSCHNTSLPSSRPYIAPSPSSCPVHPSVPLSSKQHSSPTMVHLNDPTSASSQHHYPHHVKDYVIVPPATSLSRQKALEVTTIFPGASLQFQQIIEGSTEPGESGNPTEPPPWLDRELFNRGRDFYRRYLFCLSFSDLLSLVLMMPITKALNPLIYTGKSDTPNKAARRYMSTFLHLITWFKGDVWDPNDPAHKDLLSVRRTHDRIARNINVKDYEKVLTMTVEDKGHEEPKIVLHPAISHDFSAATNYTLPEIDPNTPFLSQMDMSLTQYSFMGLILAHPEKLGAASATEEDFEGLVHFWRGLGWLLGIEDKFNFCRGTAQETRTLSIEVEKFLGIPALASATWSYEHMSSCIMNGIGYVLHTISYPAMLRYLAYTIDVPIPSVSKHMTLRHTCKYWIMRLVFGTLYLAPWLLGHVNRKVDMLMGHIQTSSKLKISTYRSEQDDVVKINSTCPFR</sequence>
<dbReference type="EMBL" id="JAWZYT010000130">
    <property type="protein sequence ID" value="KAK4327709.1"/>
    <property type="molecule type" value="Genomic_DNA"/>
</dbReference>
<proteinExistence type="predicted"/>
<gene>
    <name evidence="3" type="ORF">Pmani_001860</name>
</gene>
<feature type="transmembrane region" description="Helical" evidence="2">
    <location>
        <begin position="579"/>
        <end position="597"/>
    </location>
</feature>
<feature type="region of interest" description="Disordered" evidence="1">
    <location>
        <begin position="46"/>
        <end position="91"/>
    </location>
</feature>
<dbReference type="AlphaFoldDB" id="A0AAE1URM0"/>
<accession>A0AAE1URM0</accession>
<keyword evidence="4" id="KW-1185">Reference proteome</keyword>
<organism evidence="3 4">
    <name type="scientific">Petrolisthes manimaculis</name>
    <dbReference type="NCBI Taxonomy" id="1843537"/>
    <lineage>
        <taxon>Eukaryota</taxon>
        <taxon>Metazoa</taxon>
        <taxon>Ecdysozoa</taxon>
        <taxon>Arthropoda</taxon>
        <taxon>Crustacea</taxon>
        <taxon>Multicrustacea</taxon>
        <taxon>Malacostraca</taxon>
        <taxon>Eumalacostraca</taxon>
        <taxon>Eucarida</taxon>
        <taxon>Decapoda</taxon>
        <taxon>Pleocyemata</taxon>
        <taxon>Anomura</taxon>
        <taxon>Galatheoidea</taxon>
        <taxon>Porcellanidae</taxon>
        <taxon>Petrolisthes</taxon>
    </lineage>
</organism>
<feature type="region of interest" description="Disordered" evidence="1">
    <location>
        <begin position="149"/>
        <end position="224"/>
    </location>
</feature>
<dbReference type="Proteomes" id="UP001292094">
    <property type="component" value="Unassembled WGS sequence"/>
</dbReference>
<dbReference type="PANTHER" id="PTHR37159:SF1">
    <property type="entry name" value="GH11867P"/>
    <property type="match status" value="1"/>
</dbReference>
<feature type="compositionally biased region" description="Low complexity" evidence="1">
    <location>
        <begin position="163"/>
        <end position="185"/>
    </location>
</feature>
<feature type="compositionally biased region" description="Low complexity" evidence="1">
    <location>
        <begin position="200"/>
        <end position="215"/>
    </location>
</feature>
<evidence type="ECO:0000256" key="1">
    <source>
        <dbReference type="SAM" id="MobiDB-lite"/>
    </source>
</evidence>
<evidence type="ECO:0000313" key="4">
    <source>
        <dbReference type="Proteomes" id="UP001292094"/>
    </source>
</evidence>
<feature type="compositionally biased region" description="Polar residues" evidence="1">
    <location>
        <begin position="54"/>
        <end position="80"/>
    </location>
</feature>
<evidence type="ECO:0008006" key="5">
    <source>
        <dbReference type="Google" id="ProtNLM"/>
    </source>
</evidence>
<comment type="caution">
    <text evidence="3">The sequence shown here is derived from an EMBL/GenBank/DDBJ whole genome shotgun (WGS) entry which is preliminary data.</text>
</comment>
<evidence type="ECO:0000256" key="2">
    <source>
        <dbReference type="SAM" id="Phobius"/>
    </source>
</evidence>
<keyword evidence="2" id="KW-1133">Transmembrane helix</keyword>
<evidence type="ECO:0000313" key="3">
    <source>
        <dbReference type="EMBL" id="KAK4327709.1"/>
    </source>
</evidence>
<reference evidence="3" key="1">
    <citation type="submission" date="2023-11" db="EMBL/GenBank/DDBJ databases">
        <title>Genome assemblies of two species of porcelain crab, Petrolisthes cinctipes and Petrolisthes manimaculis (Anomura: Porcellanidae).</title>
        <authorList>
            <person name="Angst P."/>
        </authorList>
    </citation>
    <scope>NUCLEOTIDE SEQUENCE</scope>
    <source>
        <strain evidence="3">PB745_02</strain>
        <tissue evidence="3">Gill</tissue>
    </source>
</reference>
<protein>
    <recommendedName>
        <fullName evidence="5">ER-bound oxygenase mpaB/mpaB'/Rubber oxygenase catalytic domain-containing protein</fullName>
    </recommendedName>
</protein>
<dbReference type="PANTHER" id="PTHR37159">
    <property type="entry name" value="GH11867P"/>
    <property type="match status" value="1"/>
</dbReference>
<keyword evidence="2" id="KW-0472">Membrane</keyword>
<name>A0AAE1URM0_9EUCA</name>
<keyword evidence="2" id="KW-0812">Transmembrane</keyword>